<keyword evidence="4 5" id="KW-0862">Zinc</keyword>
<dbReference type="InterPro" id="IPR000688">
    <property type="entry name" value="HypA/HybF"/>
</dbReference>
<dbReference type="PANTHER" id="PTHR34535:SF3">
    <property type="entry name" value="HYDROGENASE MATURATION FACTOR HYPA"/>
    <property type="match status" value="1"/>
</dbReference>
<dbReference type="GO" id="GO:0051604">
    <property type="term" value="P:protein maturation"/>
    <property type="evidence" value="ECO:0007669"/>
    <property type="project" value="InterPro"/>
</dbReference>
<dbReference type="AlphaFoldDB" id="A0A1H9DMH5"/>
<feature type="binding site" evidence="5">
    <location>
        <position position="76"/>
    </location>
    <ligand>
        <name>Zn(2+)</name>
        <dbReference type="ChEBI" id="CHEBI:29105"/>
    </ligand>
</feature>
<dbReference type="PIRSF" id="PIRSF004761">
    <property type="entry name" value="Hydrgn_mat_HypA"/>
    <property type="match status" value="1"/>
</dbReference>
<keyword evidence="7" id="KW-1185">Reference proteome</keyword>
<dbReference type="NCBIfam" id="TIGR00100">
    <property type="entry name" value="hypA"/>
    <property type="match status" value="1"/>
</dbReference>
<evidence type="ECO:0000256" key="3">
    <source>
        <dbReference type="ARBA" id="ARBA00022723"/>
    </source>
</evidence>
<evidence type="ECO:0000313" key="7">
    <source>
        <dbReference type="Proteomes" id="UP000199055"/>
    </source>
</evidence>
<keyword evidence="2 5" id="KW-0533">Nickel</keyword>
<feature type="binding site" evidence="5">
    <location>
        <position position="90"/>
    </location>
    <ligand>
        <name>Zn(2+)</name>
        <dbReference type="ChEBI" id="CHEBI:29105"/>
    </ligand>
</feature>
<comment type="function">
    <text evidence="5">Involved in the maturation of [NiFe] hydrogenases. Required for nickel insertion into the metal center of the hydrogenase.</text>
</comment>
<comment type="similarity">
    <text evidence="1 5">Belongs to the HypA/HybF family.</text>
</comment>
<proteinExistence type="inferred from homology"/>
<dbReference type="GO" id="GO:0016151">
    <property type="term" value="F:nickel cation binding"/>
    <property type="evidence" value="ECO:0007669"/>
    <property type="project" value="UniProtKB-UniRule"/>
</dbReference>
<dbReference type="GO" id="GO:0008270">
    <property type="term" value="F:zinc ion binding"/>
    <property type="evidence" value="ECO:0007669"/>
    <property type="project" value="UniProtKB-UniRule"/>
</dbReference>
<gene>
    <name evidence="5" type="primary">hypA</name>
    <name evidence="6" type="ORF">SAMN05216481_104183</name>
</gene>
<organism evidence="6 7">
    <name type="scientific">Streptomyces radiopugnans</name>
    <dbReference type="NCBI Taxonomy" id="403935"/>
    <lineage>
        <taxon>Bacteria</taxon>
        <taxon>Bacillati</taxon>
        <taxon>Actinomycetota</taxon>
        <taxon>Actinomycetes</taxon>
        <taxon>Kitasatosporales</taxon>
        <taxon>Streptomycetaceae</taxon>
        <taxon>Streptomyces</taxon>
    </lineage>
</organism>
<dbReference type="Pfam" id="PF01155">
    <property type="entry name" value="HypA"/>
    <property type="match status" value="1"/>
</dbReference>
<evidence type="ECO:0000313" key="6">
    <source>
        <dbReference type="EMBL" id="SEQ14685.1"/>
    </source>
</evidence>
<dbReference type="InterPro" id="IPR020538">
    <property type="entry name" value="Hydgase_Ni_incorp_HypA/HybF_CS"/>
</dbReference>
<dbReference type="Proteomes" id="UP000199055">
    <property type="component" value="Unassembled WGS sequence"/>
</dbReference>
<feature type="binding site" evidence="5">
    <location>
        <position position="73"/>
    </location>
    <ligand>
        <name>Zn(2+)</name>
        <dbReference type="ChEBI" id="CHEBI:29105"/>
    </ligand>
</feature>
<evidence type="ECO:0000256" key="4">
    <source>
        <dbReference type="ARBA" id="ARBA00022833"/>
    </source>
</evidence>
<evidence type="ECO:0000256" key="1">
    <source>
        <dbReference type="ARBA" id="ARBA00010748"/>
    </source>
</evidence>
<dbReference type="Gene3D" id="3.30.2320.80">
    <property type="match status" value="1"/>
</dbReference>
<protein>
    <recommendedName>
        <fullName evidence="5">Hydrogenase maturation factor HypA</fullName>
    </recommendedName>
</protein>
<feature type="binding site" evidence="5">
    <location>
        <position position="93"/>
    </location>
    <ligand>
        <name>Zn(2+)</name>
        <dbReference type="ChEBI" id="CHEBI:29105"/>
    </ligand>
</feature>
<dbReference type="HAMAP" id="MF_00213">
    <property type="entry name" value="HypA_HybF"/>
    <property type="match status" value="1"/>
</dbReference>
<sequence>MHELSIAAAVVESAQDTARRHGASSVEAVRLRVGELSGVVADALRFSFEVVTEGTVLAGAELVVEEVPARARCTACALEFAPGTPPRLWCPECGEGATELVAGRELEIVDVTLPLAGASCRGGSAPQGERQEGAA</sequence>
<feature type="binding site" evidence="5">
    <location>
        <position position="2"/>
    </location>
    <ligand>
        <name>Ni(2+)</name>
        <dbReference type="ChEBI" id="CHEBI:49786"/>
    </ligand>
</feature>
<reference evidence="6 7" key="1">
    <citation type="submission" date="2016-10" db="EMBL/GenBank/DDBJ databases">
        <authorList>
            <person name="de Groot N.N."/>
        </authorList>
    </citation>
    <scope>NUCLEOTIDE SEQUENCE [LARGE SCALE GENOMIC DNA]</scope>
    <source>
        <strain evidence="6 7">CGMCC 4.3519</strain>
    </source>
</reference>
<evidence type="ECO:0000256" key="5">
    <source>
        <dbReference type="HAMAP-Rule" id="MF_00213"/>
    </source>
</evidence>
<evidence type="ECO:0000256" key="2">
    <source>
        <dbReference type="ARBA" id="ARBA00022596"/>
    </source>
</evidence>
<accession>A0A1H9DMH5</accession>
<dbReference type="PANTHER" id="PTHR34535">
    <property type="entry name" value="HYDROGENASE MATURATION FACTOR HYPA"/>
    <property type="match status" value="1"/>
</dbReference>
<name>A0A1H9DMH5_9ACTN</name>
<dbReference type="EMBL" id="FOET01000004">
    <property type="protein sequence ID" value="SEQ14685.1"/>
    <property type="molecule type" value="Genomic_DNA"/>
</dbReference>
<keyword evidence="3 5" id="KW-0479">Metal-binding</keyword>
<dbReference type="RefSeq" id="WP_093658186.1">
    <property type="nucleotide sequence ID" value="NZ_FOET01000004.1"/>
</dbReference>
<dbReference type="PROSITE" id="PS01249">
    <property type="entry name" value="HYPA"/>
    <property type="match status" value="1"/>
</dbReference>
<dbReference type="STRING" id="403935.SAMN05216481_104183"/>